<evidence type="ECO:0000256" key="7">
    <source>
        <dbReference type="ARBA" id="ARBA00013188"/>
    </source>
</evidence>
<evidence type="ECO:0000256" key="9">
    <source>
        <dbReference type="ARBA" id="ARBA00023235"/>
    </source>
</evidence>
<dbReference type="OrthoDB" id="1645589at2"/>
<dbReference type="CDD" id="cd00429">
    <property type="entry name" value="RPE"/>
    <property type="match status" value="1"/>
</dbReference>
<evidence type="ECO:0000256" key="8">
    <source>
        <dbReference type="ARBA" id="ARBA00022723"/>
    </source>
</evidence>
<organism evidence="15 16">
    <name type="scientific">Aquibium carbonis</name>
    <dbReference type="NCBI Taxonomy" id="2495581"/>
    <lineage>
        <taxon>Bacteria</taxon>
        <taxon>Pseudomonadati</taxon>
        <taxon>Pseudomonadota</taxon>
        <taxon>Alphaproteobacteria</taxon>
        <taxon>Hyphomicrobiales</taxon>
        <taxon>Phyllobacteriaceae</taxon>
        <taxon>Aquibium</taxon>
    </lineage>
</organism>
<comment type="cofactor">
    <cofactor evidence="5">
        <name>Fe(2+)</name>
        <dbReference type="ChEBI" id="CHEBI:29033"/>
    </cofactor>
</comment>
<dbReference type="RefSeq" id="WP_126700553.1">
    <property type="nucleotide sequence ID" value="NZ_RWKW01000048.1"/>
</dbReference>
<comment type="caution">
    <text evidence="15">The sequence shown here is derived from an EMBL/GenBank/DDBJ whole genome shotgun (WGS) entry which is preliminary data.</text>
</comment>
<evidence type="ECO:0000256" key="6">
    <source>
        <dbReference type="ARBA" id="ARBA00009541"/>
    </source>
</evidence>
<evidence type="ECO:0000256" key="12">
    <source>
        <dbReference type="PIRSR" id="PIRSR001461-1"/>
    </source>
</evidence>
<feature type="binding site" evidence="10 13">
    <location>
        <position position="67"/>
    </location>
    <ligand>
        <name>a divalent metal cation</name>
        <dbReference type="ChEBI" id="CHEBI:60240"/>
    </ligand>
</feature>
<evidence type="ECO:0000256" key="4">
    <source>
        <dbReference type="ARBA" id="ARBA00001947"/>
    </source>
</evidence>
<keyword evidence="9 10" id="KW-0413">Isomerase</keyword>
<dbReference type="AlphaFoldDB" id="A0A429YWW7"/>
<comment type="catalytic activity">
    <reaction evidence="1 10 11">
        <text>D-ribulose 5-phosphate = D-xylulose 5-phosphate</text>
        <dbReference type="Rhea" id="RHEA:13677"/>
        <dbReference type="ChEBI" id="CHEBI:57737"/>
        <dbReference type="ChEBI" id="CHEBI:58121"/>
        <dbReference type="EC" id="5.1.3.1"/>
    </reaction>
</comment>
<keyword evidence="16" id="KW-1185">Reference proteome</keyword>
<name>A0A429YWW7_9HYPH</name>
<gene>
    <name evidence="10" type="primary">rpe</name>
    <name evidence="15" type="ORF">EJC49_13975</name>
</gene>
<dbReference type="PANTHER" id="PTHR11749">
    <property type="entry name" value="RIBULOSE-5-PHOSPHATE-3-EPIMERASE"/>
    <property type="match status" value="1"/>
</dbReference>
<dbReference type="NCBIfam" id="TIGR01163">
    <property type="entry name" value="rpe"/>
    <property type="match status" value="1"/>
</dbReference>
<dbReference type="GO" id="GO:0046872">
    <property type="term" value="F:metal ion binding"/>
    <property type="evidence" value="ECO:0007669"/>
    <property type="project" value="UniProtKB-UniRule"/>
</dbReference>
<dbReference type="SUPFAM" id="SSF51366">
    <property type="entry name" value="Ribulose-phoshate binding barrel"/>
    <property type="match status" value="1"/>
</dbReference>
<comment type="cofactor">
    <cofactor evidence="2">
        <name>Mn(2+)</name>
        <dbReference type="ChEBI" id="CHEBI:29035"/>
    </cofactor>
</comment>
<comment type="pathway">
    <text evidence="10">Carbohydrate degradation.</text>
</comment>
<proteinExistence type="inferred from homology"/>
<feature type="binding site" evidence="10 14">
    <location>
        <begin position="143"/>
        <end position="146"/>
    </location>
    <ligand>
        <name>substrate</name>
    </ligand>
</feature>
<dbReference type="GO" id="GO:0019323">
    <property type="term" value="P:pentose catabolic process"/>
    <property type="evidence" value="ECO:0007669"/>
    <property type="project" value="UniProtKB-UniRule"/>
</dbReference>
<sequence length="227" mass="23954">MTKTIIAPSILASDFSRVGEEIEAIDRAGADWIHLDVMDGHFVPNITFGPPLIKAVRNRTPKIFDCHLMIEPVDPYLAAFAEAGCDIITVHVEATRHLDRSLQAIRDLGKKAGVSLNPSTPESVIEYVLDRLDLVLLMTVNPGFGGQAFIPAVVDKVRRVKAMIGARPIDIEIDGGVTVETAPLVAAAGANVLVAGSAVFKGGSEAAYAANIAAIRAASDGAFEEAA</sequence>
<evidence type="ECO:0000256" key="11">
    <source>
        <dbReference type="PIRNR" id="PIRNR001461"/>
    </source>
</evidence>
<feature type="binding site" evidence="14">
    <location>
        <position position="176"/>
    </location>
    <ligand>
        <name>substrate</name>
    </ligand>
</feature>
<keyword evidence="8 10" id="KW-0479">Metal-binding</keyword>
<evidence type="ECO:0000256" key="1">
    <source>
        <dbReference type="ARBA" id="ARBA00001782"/>
    </source>
</evidence>
<dbReference type="EC" id="5.1.3.1" evidence="7 10"/>
<keyword evidence="13" id="KW-0862">Zinc</keyword>
<dbReference type="GO" id="GO:0006098">
    <property type="term" value="P:pentose-phosphate shunt"/>
    <property type="evidence" value="ECO:0007669"/>
    <property type="project" value="UniProtKB-UniRule"/>
</dbReference>
<dbReference type="EMBL" id="RWKW01000048">
    <property type="protein sequence ID" value="RST85837.1"/>
    <property type="molecule type" value="Genomic_DNA"/>
</dbReference>
<accession>A0A429YWW7</accession>
<dbReference type="Proteomes" id="UP000278398">
    <property type="component" value="Unassembled WGS sequence"/>
</dbReference>
<dbReference type="InterPro" id="IPR000056">
    <property type="entry name" value="Ribul_P_3_epim-like"/>
</dbReference>
<comment type="cofactor">
    <cofactor evidence="10 13">
        <name>a divalent metal cation</name>
        <dbReference type="ChEBI" id="CHEBI:60240"/>
    </cofactor>
    <text evidence="10 13">Binds 1 divalent metal cation per subunit.</text>
</comment>
<dbReference type="FunFam" id="3.20.20.70:FF:000004">
    <property type="entry name" value="Ribulose-phosphate 3-epimerase"/>
    <property type="match status" value="1"/>
</dbReference>
<evidence type="ECO:0000256" key="13">
    <source>
        <dbReference type="PIRSR" id="PIRSR001461-2"/>
    </source>
</evidence>
<feature type="binding site" evidence="10 14">
    <location>
        <position position="9"/>
    </location>
    <ligand>
        <name>substrate</name>
    </ligand>
</feature>
<dbReference type="InterPro" id="IPR013785">
    <property type="entry name" value="Aldolase_TIM"/>
</dbReference>
<feature type="binding site" evidence="10">
    <location>
        <begin position="174"/>
        <end position="176"/>
    </location>
    <ligand>
        <name>substrate</name>
    </ligand>
</feature>
<feature type="binding site" evidence="10 13">
    <location>
        <position position="34"/>
    </location>
    <ligand>
        <name>a divalent metal cation</name>
        <dbReference type="ChEBI" id="CHEBI:60240"/>
    </ligand>
</feature>
<dbReference type="NCBIfam" id="NF004076">
    <property type="entry name" value="PRK05581.1-4"/>
    <property type="match status" value="1"/>
</dbReference>
<feature type="binding site" evidence="10 14">
    <location>
        <position position="67"/>
    </location>
    <ligand>
        <name>substrate</name>
    </ligand>
</feature>
<dbReference type="InterPro" id="IPR026019">
    <property type="entry name" value="Ribul_P_3_epim"/>
</dbReference>
<protein>
    <recommendedName>
        <fullName evidence="7 10">Ribulose-phosphate 3-epimerase</fullName>
        <ecNumber evidence="7 10">5.1.3.1</ecNumber>
    </recommendedName>
</protein>
<dbReference type="PROSITE" id="PS01085">
    <property type="entry name" value="RIBUL_P_3_EPIMER_1"/>
    <property type="match status" value="1"/>
</dbReference>
<dbReference type="HAMAP" id="MF_02227">
    <property type="entry name" value="RPE"/>
    <property type="match status" value="1"/>
</dbReference>
<keyword evidence="13" id="KW-0464">Manganese</keyword>
<feature type="active site" description="Proton donor" evidence="10 12">
    <location>
        <position position="174"/>
    </location>
</feature>
<dbReference type="PIRSF" id="PIRSF001461">
    <property type="entry name" value="RPE"/>
    <property type="match status" value="1"/>
</dbReference>
<feature type="binding site" evidence="10 13">
    <location>
        <position position="36"/>
    </location>
    <ligand>
        <name>a divalent metal cation</name>
        <dbReference type="ChEBI" id="CHEBI:60240"/>
    </ligand>
</feature>
<evidence type="ECO:0000256" key="5">
    <source>
        <dbReference type="ARBA" id="ARBA00001954"/>
    </source>
</evidence>
<comment type="cofactor">
    <cofactor evidence="3">
        <name>Co(2+)</name>
        <dbReference type="ChEBI" id="CHEBI:48828"/>
    </cofactor>
</comment>
<reference evidence="15 16" key="1">
    <citation type="submission" date="2018-12" db="EMBL/GenBank/DDBJ databases">
        <title>Mesorhizobium carbonis sp. nov., isolated from coal mine water.</title>
        <authorList>
            <person name="Xin W."/>
            <person name="Xu Z."/>
            <person name="Xiang F."/>
            <person name="Zhang J."/>
            <person name="Xi L."/>
            <person name="Liu J."/>
        </authorList>
    </citation>
    <scope>NUCLEOTIDE SEQUENCE [LARGE SCALE GENOMIC DNA]</scope>
    <source>
        <strain evidence="15 16">B2.3</strain>
    </source>
</reference>
<evidence type="ECO:0000256" key="2">
    <source>
        <dbReference type="ARBA" id="ARBA00001936"/>
    </source>
</evidence>
<dbReference type="GO" id="GO:0004750">
    <property type="term" value="F:D-ribulose-phosphate 3-epimerase activity"/>
    <property type="evidence" value="ECO:0007669"/>
    <property type="project" value="UniProtKB-UniRule"/>
</dbReference>
<dbReference type="Gene3D" id="3.20.20.70">
    <property type="entry name" value="Aldolase class I"/>
    <property type="match status" value="1"/>
</dbReference>
<evidence type="ECO:0000256" key="10">
    <source>
        <dbReference type="HAMAP-Rule" id="MF_02227"/>
    </source>
</evidence>
<feature type="binding site" evidence="10 13">
    <location>
        <position position="174"/>
    </location>
    <ligand>
        <name>a divalent metal cation</name>
        <dbReference type="ChEBI" id="CHEBI:60240"/>
    </ligand>
</feature>
<keyword evidence="13" id="KW-0170">Cobalt</keyword>
<evidence type="ECO:0000313" key="15">
    <source>
        <dbReference type="EMBL" id="RST85837.1"/>
    </source>
</evidence>
<dbReference type="InterPro" id="IPR011060">
    <property type="entry name" value="RibuloseP-bd_barrel"/>
</dbReference>
<feature type="active site" description="Proton acceptor" evidence="10 12">
    <location>
        <position position="36"/>
    </location>
</feature>
<feature type="binding site" evidence="10 14">
    <location>
        <begin position="196"/>
        <end position="197"/>
    </location>
    <ligand>
        <name>substrate</name>
    </ligand>
</feature>
<comment type="similarity">
    <text evidence="6 10 11">Belongs to the ribulose-phosphate 3-epimerase family.</text>
</comment>
<evidence type="ECO:0000313" key="16">
    <source>
        <dbReference type="Proteomes" id="UP000278398"/>
    </source>
</evidence>
<keyword evidence="10 11" id="KW-0119">Carbohydrate metabolism</keyword>
<evidence type="ECO:0000256" key="14">
    <source>
        <dbReference type="PIRSR" id="PIRSR001461-3"/>
    </source>
</evidence>
<comment type="cofactor">
    <cofactor evidence="4">
        <name>Zn(2+)</name>
        <dbReference type="ChEBI" id="CHEBI:29105"/>
    </cofactor>
</comment>
<comment type="function">
    <text evidence="10">Catalyzes the reversible epimerization of D-ribulose 5-phosphate to D-xylulose 5-phosphate.</text>
</comment>
<dbReference type="PROSITE" id="PS01086">
    <property type="entry name" value="RIBUL_P_3_EPIMER_2"/>
    <property type="match status" value="1"/>
</dbReference>
<dbReference type="GO" id="GO:0005737">
    <property type="term" value="C:cytoplasm"/>
    <property type="evidence" value="ECO:0007669"/>
    <property type="project" value="UniProtKB-ARBA"/>
</dbReference>
<evidence type="ECO:0000256" key="3">
    <source>
        <dbReference type="ARBA" id="ARBA00001941"/>
    </source>
</evidence>
<dbReference type="Pfam" id="PF00834">
    <property type="entry name" value="Ribul_P_3_epim"/>
    <property type="match status" value="1"/>
</dbReference>